<feature type="transmembrane region" description="Helical" evidence="9">
    <location>
        <begin position="49"/>
        <end position="72"/>
    </location>
</feature>
<dbReference type="Gene3D" id="1.10.3720.10">
    <property type="entry name" value="MetI-like"/>
    <property type="match status" value="1"/>
</dbReference>
<gene>
    <name evidence="11" type="ORF">GGE12_005510</name>
</gene>
<keyword evidence="6" id="KW-0029">Amino-acid transport</keyword>
<feature type="transmembrane region" description="Helical" evidence="9">
    <location>
        <begin position="92"/>
        <end position="113"/>
    </location>
</feature>
<dbReference type="GO" id="GO:0043190">
    <property type="term" value="C:ATP-binding cassette (ABC) transporter complex"/>
    <property type="evidence" value="ECO:0007669"/>
    <property type="project" value="InterPro"/>
</dbReference>
<comment type="similarity">
    <text evidence="2">Belongs to the binding-protein-dependent transport system permease family. HisMQ subfamily.</text>
</comment>
<accession>A0A7W6WGX7</accession>
<comment type="subcellular location">
    <subcellularLocation>
        <location evidence="1">Cell inner membrane</location>
        <topology evidence="1">Multi-pass membrane protein</topology>
    </subcellularLocation>
    <subcellularLocation>
        <location evidence="9">Cell membrane</location>
        <topology evidence="9">Multi-pass membrane protein</topology>
    </subcellularLocation>
</comment>
<sequence length="225" mass="24422">MFDLLFHSELWLAVARGIPITIALTTLAMVFGLALGTCVAVLSNSENPVLSWSGVAFTFSFRAIPLLTLLYFLYYALPTVGFIRHGPLWDVFFRYSFAIAVLGFSLNNAAYLAEVLRGGIKSVTRGQVEACMAVGMSEGMALRRVVLPIAFRNSVMTIGNELVFTLKATSLASAIAVSDILSNARSYGRIFSDNISPYIAAAVFYLLMVGLIDVALTAIRKRAAM</sequence>
<feature type="domain" description="ABC transmembrane type-1" evidence="10">
    <location>
        <begin position="18"/>
        <end position="216"/>
    </location>
</feature>
<feature type="transmembrane region" description="Helical" evidence="9">
    <location>
        <begin position="20"/>
        <end position="42"/>
    </location>
</feature>
<protein>
    <submittedName>
        <fullName evidence="11">His/Glu/Gln/Arg/opine family amino acid ABC transporter permease subunit</fullName>
    </submittedName>
</protein>
<dbReference type="InterPro" id="IPR000515">
    <property type="entry name" value="MetI-like"/>
</dbReference>
<dbReference type="NCBIfam" id="TIGR01726">
    <property type="entry name" value="HEQRo_perm_3TM"/>
    <property type="match status" value="1"/>
</dbReference>
<proteinExistence type="inferred from homology"/>
<evidence type="ECO:0000256" key="9">
    <source>
        <dbReference type="RuleBase" id="RU363032"/>
    </source>
</evidence>
<keyword evidence="7 9" id="KW-1133">Transmembrane helix</keyword>
<evidence type="ECO:0000256" key="8">
    <source>
        <dbReference type="ARBA" id="ARBA00023136"/>
    </source>
</evidence>
<dbReference type="CDD" id="cd06261">
    <property type="entry name" value="TM_PBP2"/>
    <property type="match status" value="1"/>
</dbReference>
<keyword evidence="5 9" id="KW-0812">Transmembrane</keyword>
<name>A0A7W6WGX7_9HYPH</name>
<dbReference type="Proteomes" id="UP000533641">
    <property type="component" value="Unassembled WGS sequence"/>
</dbReference>
<dbReference type="InterPro" id="IPR043429">
    <property type="entry name" value="ArtM/GltK/GlnP/TcyL/YhdX-like"/>
</dbReference>
<dbReference type="PANTHER" id="PTHR30614">
    <property type="entry name" value="MEMBRANE COMPONENT OF AMINO ACID ABC TRANSPORTER"/>
    <property type="match status" value="1"/>
</dbReference>
<evidence type="ECO:0000256" key="2">
    <source>
        <dbReference type="ARBA" id="ARBA00010072"/>
    </source>
</evidence>
<dbReference type="InterPro" id="IPR035906">
    <property type="entry name" value="MetI-like_sf"/>
</dbReference>
<dbReference type="SUPFAM" id="SSF161098">
    <property type="entry name" value="MetI-like"/>
    <property type="match status" value="1"/>
</dbReference>
<evidence type="ECO:0000256" key="4">
    <source>
        <dbReference type="ARBA" id="ARBA00022475"/>
    </source>
</evidence>
<dbReference type="Pfam" id="PF00528">
    <property type="entry name" value="BPD_transp_1"/>
    <property type="match status" value="1"/>
</dbReference>
<organism evidence="11 12">
    <name type="scientific">Rhizobium mongolense</name>
    <dbReference type="NCBI Taxonomy" id="57676"/>
    <lineage>
        <taxon>Bacteria</taxon>
        <taxon>Pseudomonadati</taxon>
        <taxon>Pseudomonadota</taxon>
        <taxon>Alphaproteobacteria</taxon>
        <taxon>Hyphomicrobiales</taxon>
        <taxon>Rhizobiaceae</taxon>
        <taxon>Rhizobium/Agrobacterium group</taxon>
        <taxon>Rhizobium</taxon>
    </lineage>
</organism>
<dbReference type="AlphaFoldDB" id="A0A7W6WGX7"/>
<comment type="caution">
    <text evidence="11">The sequence shown here is derived from an EMBL/GenBank/DDBJ whole genome shotgun (WGS) entry which is preliminary data.</text>
</comment>
<feature type="transmembrane region" description="Helical" evidence="9">
    <location>
        <begin position="162"/>
        <end position="178"/>
    </location>
</feature>
<evidence type="ECO:0000256" key="5">
    <source>
        <dbReference type="ARBA" id="ARBA00022692"/>
    </source>
</evidence>
<dbReference type="EMBL" id="JACIGM010000014">
    <property type="protein sequence ID" value="MBB4277701.1"/>
    <property type="molecule type" value="Genomic_DNA"/>
</dbReference>
<dbReference type="GO" id="GO:0022857">
    <property type="term" value="F:transmembrane transporter activity"/>
    <property type="evidence" value="ECO:0007669"/>
    <property type="project" value="InterPro"/>
</dbReference>
<dbReference type="PROSITE" id="PS50928">
    <property type="entry name" value="ABC_TM1"/>
    <property type="match status" value="1"/>
</dbReference>
<keyword evidence="4" id="KW-1003">Cell membrane</keyword>
<evidence type="ECO:0000256" key="6">
    <source>
        <dbReference type="ARBA" id="ARBA00022970"/>
    </source>
</evidence>
<dbReference type="PANTHER" id="PTHR30614:SF0">
    <property type="entry name" value="L-CYSTINE TRANSPORT SYSTEM PERMEASE PROTEIN TCYL"/>
    <property type="match status" value="1"/>
</dbReference>
<dbReference type="InterPro" id="IPR010065">
    <property type="entry name" value="AA_ABC_transptr_permease_3TM"/>
</dbReference>
<keyword evidence="3 9" id="KW-0813">Transport</keyword>
<reference evidence="11 12" key="1">
    <citation type="submission" date="2020-08" db="EMBL/GenBank/DDBJ databases">
        <title>Genomic Encyclopedia of Type Strains, Phase IV (KMG-V): Genome sequencing to study the core and pangenomes of soil and plant-associated prokaryotes.</title>
        <authorList>
            <person name="Whitman W."/>
        </authorList>
    </citation>
    <scope>NUCLEOTIDE SEQUENCE [LARGE SCALE GENOMIC DNA]</scope>
    <source>
        <strain evidence="11 12">SEMIA 402</strain>
    </source>
</reference>
<evidence type="ECO:0000259" key="10">
    <source>
        <dbReference type="PROSITE" id="PS50928"/>
    </source>
</evidence>
<dbReference type="GO" id="GO:0006865">
    <property type="term" value="P:amino acid transport"/>
    <property type="evidence" value="ECO:0007669"/>
    <property type="project" value="UniProtKB-KW"/>
</dbReference>
<keyword evidence="8 9" id="KW-0472">Membrane</keyword>
<evidence type="ECO:0000256" key="7">
    <source>
        <dbReference type="ARBA" id="ARBA00022989"/>
    </source>
</evidence>
<evidence type="ECO:0000256" key="3">
    <source>
        <dbReference type="ARBA" id="ARBA00022448"/>
    </source>
</evidence>
<dbReference type="RefSeq" id="WP_183928388.1">
    <property type="nucleotide sequence ID" value="NZ_JACIGM010000014.1"/>
</dbReference>
<evidence type="ECO:0000313" key="12">
    <source>
        <dbReference type="Proteomes" id="UP000533641"/>
    </source>
</evidence>
<evidence type="ECO:0000313" key="11">
    <source>
        <dbReference type="EMBL" id="MBB4277701.1"/>
    </source>
</evidence>
<feature type="transmembrane region" description="Helical" evidence="9">
    <location>
        <begin position="198"/>
        <end position="219"/>
    </location>
</feature>
<evidence type="ECO:0000256" key="1">
    <source>
        <dbReference type="ARBA" id="ARBA00004429"/>
    </source>
</evidence>